<dbReference type="RefSeq" id="WP_206587222.1">
    <property type="nucleotide sequence ID" value="NZ_JAFKCU010000003.1"/>
</dbReference>
<reference evidence="2 3" key="1">
    <citation type="submission" date="2021-03" db="EMBL/GenBank/DDBJ databases">
        <title>novel species isolated from a fishpond in China.</title>
        <authorList>
            <person name="Lu H."/>
            <person name="Cai Z."/>
        </authorList>
    </citation>
    <scope>NUCLEOTIDE SEQUENCE [LARGE SCALE GENOMIC DNA]</scope>
    <source>
        <strain evidence="2 3">YJ13C</strain>
    </source>
</reference>
<organism evidence="2 3">
    <name type="scientific">Algoriphagus pacificus</name>
    <dbReference type="NCBI Taxonomy" id="2811234"/>
    <lineage>
        <taxon>Bacteria</taxon>
        <taxon>Pseudomonadati</taxon>
        <taxon>Bacteroidota</taxon>
        <taxon>Cytophagia</taxon>
        <taxon>Cytophagales</taxon>
        <taxon>Cyclobacteriaceae</taxon>
        <taxon>Algoriphagus</taxon>
    </lineage>
</organism>
<dbReference type="Proteomes" id="UP000664480">
    <property type="component" value="Unassembled WGS sequence"/>
</dbReference>
<evidence type="ECO:0000313" key="3">
    <source>
        <dbReference type="Proteomes" id="UP000664480"/>
    </source>
</evidence>
<comment type="caution">
    <text evidence="2">The sequence shown here is derived from an EMBL/GenBank/DDBJ whole genome shotgun (WGS) entry which is preliminary data.</text>
</comment>
<dbReference type="Pfam" id="PF13715">
    <property type="entry name" value="CarbopepD_reg_2"/>
    <property type="match status" value="1"/>
</dbReference>
<sequence length="244" mass="28230">MKSLSFILFFFLISRLAFPQVSYSGNILDANDMSYLEGVSVSVLGKSSSDSTNTRGYFNVKASEGDTLLISFPGFIEQRFALAEERYLQIQIQDRARLLPTFEVNAEPYSFRFKDGKLTLVDPNEEKSLASNKGQVTAGYRDSPEGGVAIYGPISYFSKKSRNAREYAKKLEYLKRREGYLRIIDSDSIKTILTEDYRLDKGEWDPLIIKFNQMHAHHEFLDWSSEKVYARLREFIEWEKDWSN</sequence>
<dbReference type="EMBL" id="JAFKCU010000003">
    <property type="protein sequence ID" value="MBN7816545.1"/>
    <property type="molecule type" value="Genomic_DNA"/>
</dbReference>
<accession>A0ABS3CHH2</accession>
<dbReference type="InterPro" id="IPR008969">
    <property type="entry name" value="CarboxyPept-like_regulatory"/>
</dbReference>
<feature type="signal peptide" evidence="1">
    <location>
        <begin position="1"/>
        <end position="19"/>
    </location>
</feature>
<keyword evidence="3" id="KW-1185">Reference proteome</keyword>
<evidence type="ECO:0008006" key="4">
    <source>
        <dbReference type="Google" id="ProtNLM"/>
    </source>
</evidence>
<evidence type="ECO:0000256" key="1">
    <source>
        <dbReference type="SAM" id="SignalP"/>
    </source>
</evidence>
<gene>
    <name evidence="2" type="ORF">J0A69_13945</name>
</gene>
<name>A0ABS3CHH2_9BACT</name>
<dbReference type="Gene3D" id="2.60.40.1120">
    <property type="entry name" value="Carboxypeptidase-like, regulatory domain"/>
    <property type="match status" value="1"/>
</dbReference>
<feature type="chain" id="PRO_5045205331" description="CarboxypepD_reg-like domain-containing protein" evidence="1">
    <location>
        <begin position="20"/>
        <end position="244"/>
    </location>
</feature>
<keyword evidence="1" id="KW-0732">Signal</keyword>
<dbReference type="SUPFAM" id="SSF49464">
    <property type="entry name" value="Carboxypeptidase regulatory domain-like"/>
    <property type="match status" value="1"/>
</dbReference>
<proteinExistence type="predicted"/>
<evidence type="ECO:0000313" key="2">
    <source>
        <dbReference type="EMBL" id="MBN7816545.1"/>
    </source>
</evidence>
<protein>
    <recommendedName>
        <fullName evidence="4">CarboxypepD_reg-like domain-containing protein</fullName>
    </recommendedName>
</protein>